<dbReference type="InterPro" id="IPR018136">
    <property type="entry name" value="Aconitase_4Fe-4S_BS"/>
</dbReference>
<name>A0ABR8UG05_9GAMM</name>
<dbReference type="InterPro" id="IPR001030">
    <property type="entry name" value="Acoase/IPM_deHydtase_lsu_aba"/>
</dbReference>
<dbReference type="InterPro" id="IPR015932">
    <property type="entry name" value="Aconitase_dom2"/>
</dbReference>
<sequence>MLEAYRHHVAERAALGIPALPLGAQQTADLIELLKQPPAGEEQFLLDLLTHRVPAGVDDAAKVKASYLAALAFGSEQNALISRERATELLGTMLGGYNVAPLVELLDDAQLGAVAADGLKHTLLVFDAFHDIEEKAKAGNANAQAVLQSWADAEWFTSRPEVAESMTITVFKVPGETNTDDLSPAPDATTRPDIPMHALAMLKNKRPDAPFVPEEDGKRGPIQEILSLKAKGHLVAYVGDVVGTGSSRKSATNSVLWWTGEDIPYIPNKRFGGVCLGSKIAPIFYNTMEDAGALPIELDVSKMEHGDVVELRPYEGKALKGGEVIAEFEVKSEVLFDEVRAGGRIPLIIGRGLTARARESLGLPATDLFRQPAAPADTGKGFTLAQKMVGRACGLPEGKGVRPGTYCEPKMTTVGSQDTTGPMTRDELKDLACLGFSSDLVMQSFCHTAAYPKPVDVKTHHTLPEFISTRGGVSLRPGDGIIHSWLNRMLLPDTVGTGGDSHTRFPIGISFPAGSGLVAFAAATGVMPLDMPESVLVRFKGQLQPGVTLRDLVHAIPLYAIKQGLLTVAKQGKKNIFSGRILEIEGLPELKIEQAFELADASAERSAAGCTVRLDKAPIIEYLTSNIVLLKWMIAEGYADARTLQRRIAKMEQWLADPQLLEPDADAEYAAVIEIDLAEIVEPIVCCPNDPDDAKTLSDVAGDRIDEVFIGSCMTNIGHFRAAAKLLEGKRDIPTRLWVAPPTKMDASELTKEGHYGTFGAAGARMEMPGCSLCMGNQAQIREGATAMSTSTRNFPNRLGRNTNVYLGSAELAAICSRLGRIPTRAEYMEGVGVISDKGAEIYRYMNFDQIEEYREVAEGASAA</sequence>
<dbReference type="Pfam" id="PF06434">
    <property type="entry name" value="Aconitase_2_N"/>
    <property type="match status" value="1"/>
</dbReference>
<feature type="domain" description="Aconitase B HEAT-like" evidence="20">
    <location>
        <begin position="4"/>
        <end position="156"/>
    </location>
</feature>
<evidence type="ECO:0000256" key="1">
    <source>
        <dbReference type="ARBA" id="ARBA00000118"/>
    </source>
</evidence>
<protein>
    <recommendedName>
        <fullName evidence="8 17">Aconitate hydratase B</fullName>
        <ecNumber evidence="6 17">4.2.1.3</ecNumber>
        <ecNumber evidence="7 17">4.2.1.99</ecNumber>
    </recommendedName>
    <alternativeName>
        <fullName evidence="17">2-methylisocitrate dehydratase</fullName>
    </alternativeName>
</protein>
<gene>
    <name evidence="21" type="primary">acnB</name>
    <name evidence="21" type="ORF">H9645_00975</name>
</gene>
<comment type="catalytic activity">
    <reaction evidence="16 17">
        <text>citrate = D-threo-isocitrate</text>
        <dbReference type="Rhea" id="RHEA:10336"/>
        <dbReference type="ChEBI" id="CHEBI:15562"/>
        <dbReference type="ChEBI" id="CHEBI:16947"/>
        <dbReference type="EC" id="4.2.1.3"/>
    </reaction>
</comment>
<evidence type="ECO:0000256" key="11">
    <source>
        <dbReference type="ARBA" id="ARBA00022723"/>
    </source>
</evidence>
<evidence type="ECO:0000256" key="10">
    <source>
        <dbReference type="ARBA" id="ARBA00022532"/>
    </source>
</evidence>
<dbReference type="SUPFAM" id="SSF52016">
    <property type="entry name" value="LeuD/IlvD-like"/>
    <property type="match status" value="1"/>
</dbReference>
<dbReference type="Pfam" id="PF11791">
    <property type="entry name" value="Aconitase_B_N"/>
    <property type="match status" value="1"/>
</dbReference>
<dbReference type="SUPFAM" id="SSF53732">
    <property type="entry name" value="Aconitase iron-sulfur domain"/>
    <property type="match status" value="1"/>
</dbReference>
<comment type="catalytic activity">
    <reaction evidence="1 17">
        <text>(2S,3R)-3-hydroxybutane-1,2,3-tricarboxylate = 2-methyl-cis-aconitate + H2O</text>
        <dbReference type="Rhea" id="RHEA:17941"/>
        <dbReference type="ChEBI" id="CHEBI:15377"/>
        <dbReference type="ChEBI" id="CHEBI:57429"/>
        <dbReference type="ChEBI" id="CHEBI:57872"/>
        <dbReference type="EC" id="4.2.1.99"/>
    </reaction>
</comment>
<dbReference type="EMBL" id="JACSQJ010000001">
    <property type="protein sequence ID" value="MBD7986599.1"/>
    <property type="molecule type" value="Genomic_DNA"/>
</dbReference>
<keyword evidence="14" id="KW-0411">Iron-sulfur</keyword>
<keyword evidence="9" id="KW-0004">4Fe-4S</keyword>
<dbReference type="PANTHER" id="PTHR43160:SF4">
    <property type="entry name" value="ACONITATE HYDRATASE B"/>
    <property type="match status" value="1"/>
</dbReference>
<dbReference type="GO" id="GO:0003994">
    <property type="term" value="F:aconitate hydratase activity"/>
    <property type="evidence" value="ECO:0007669"/>
    <property type="project" value="UniProtKB-EC"/>
</dbReference>
<comment type="pathway">
    <text evidence="3 17">Carbohydrate metabolism; tricarboxylic acid cycle; isocitrate from oxaloacetate: step 2/2.</text>
</comment>
<dbReference type="InterPro" id="IPR036008">
    <property type="entry name" value="Aconitase_4Fe-4S_dom"/>
</dbReference>
<evidence type="ECO:0000256" key="17">
    <source>
        <dbReference type="PIRNR" id="PIRNR036687"/>
    </source>
</evidence>
<keyword evidence="11" id="KW-0479">Metal-binding</keyword>
<dbReference type="NCBIfam" id="TIGR00117">
    <property type="entry name" value="acnB"/>
    <property type="match status" value="1"/>
</dbReference>
<evidence type="ECO:0000256" key="7">
    <source>
        <dbReference type="ARBA" id="ARBA00013250"/>
    </source>
</evidence>
<keyword evidence="10 17" id="KW-0816">Tricarboxylic acid cycle</keyword>
<evidence type="ECO:0000256" key="4">
    <source>
        <dbReference type="ARBA" id="ARBA00005026"/>
    </source>
</evidence>
<reference evidence="21 22" key="1">
    <citation type="submission" date="2020-08" db="EMBL/GenBank/DDBJ databases">
        <title>A Genomic Blueprint of the Chicken Gut Microbiome.</title>
        <authorList>
            <person name="Gilroy R."/>
            <person name="Ravi A."/>
            <person name="Getino M."/>
            <person name="Pursley I."/>
            <person name="Horton D.L."/>
            <person name="Alikhan N.-F."/>
            <person name="Baker D."/>
            <person name="Gharbi K."/>
            <person name="Hall N."/>
            <person name="Watson M."/>
            <person name="Adriaenssens E.M."/>
            <person name="Foster-Nyarko E."/>
            <person name="Jarju S."/>
            <person name="Secka A."/>
            <person name="Antonio M."/>
            <person name="Oren A."/>
            <person name="Chaudhuri R."/>
            <person name="La Ragione R.M."/>
            <person name="Hildebrand F."/>
            <person name="Pallen M.J."/>
        </authorList>
    </citation>
    <scope>NUCLEOTIDE SEQUENCE [LARGE SCALE GENOMIC DNA]</scope>
    <source>
        <strain evidence="21 22">Sa2BVA3</strain>
    </source>
</reference>
<keyword evidence="13" id="KW-0408">Iron</keyword>
<evidence type="ECO:0000256" key="12">
    <source>
        <dbReference type="ARBA" id="ARBA00022884"/>
    </source>
</evidence>
<dbReference type="NCBIfam" id="NF006690">
    <property type="entry name" value="PRK09238.1"/>
    <property type="match status" value="1"/>
</dbReference>
<keyword evidence="15 17" id="KW-0456">Lyase</keyword>
<comment type="caution">
    <text evidence="21">The sequence shown here is derived from an EMBL/GenBank/DDBJ whole genome shotgun (WGS) entry which is preliminary data.</text>
</comment>
<dbReference type="InterPro" id="IPR015931">
    <property type="entry name" value="Acnase/IPM_dHydase_lsu_aba_1/3"/>
</dbReference>
<dbReference type="InterPro" id="IPR036288">
    <property type="entry name" value="Aconitase_B_HEAT-like_dom_sf"/>
</dbReference>
<dbReference type="InterPro" id="IPR015928">
    <property type="entry name" value="Aconitase/3IPM_dehydase_swvl"/>
</dbReference>
<evidence type="ECO:0000313" key="22">
    <source>
        <dbReference type="Proteomes" id="UP000647183"/>
    </source>
</evidence>
<evidence type="ECO:0000256" key="2">
    <source>
        <dbReference type="ARBA" id="ARBA00001966"/>
    </source>
</evidence>
<dbReference type="SUPFAM" id="SSF74778">
    <property type="entry name" value="Aconitase B, N-terminal domain"/>
    <property type="match status" value="1"/>
</dbReference>
<dbReference type="Gene3D" id="3.30.499.10">
    <property type="entry name" value="Aconitase, domain 3"/>
    <property type="match status" value="2"/>
</dbReference>
<evidence type="ECO:0000259" key="18">
    <source>
        <dbReference type="Pfam" id="PF00330"/>
    </source>
</evidence>
<dbReference type="InterPro" id="IPR015929">
    <property type="entry name" value="Aconitase_B_swivel"/>
</dbReference>
<evidence type="ECO:0000256" key="9">
    <source>
        <dbReference type="ARBA" id="ARBA00022485"/>
    </source>
</evidence>
<dbReference type="PIRSF" id="PIRSF036687">
    <property type="entry name" value="AcnB"/>
    <property type="match status" value="1"/>
</dbReference>
<accession>A0ABR8UG05</accession>
<comment type="cofactor">
    <cofactor evidence="2">
        <name>[4Fe-4S] cluster</name>
        <dbReference type="ChEBI" id="CHEBI:49883"/>
    </cofactor>
</comment>
<dbReference type="InterPro" id="IPR004406">
    <property type="entry name" value="Aconitase_B"/>
</dbReference>
<dbReference type="Gene3D" id="3.20.19.10">
    <property type="entry name" value="Aconitase, domain 4"/>
    <property type="match status" value="1"/>
</dbReference>
<dbReference type="CDD" id="cd01576">
    <property type="entry name" value="AcnB_Swivel"/>
    <property type="match status" value="1"/>
</dbReference>
<evidence type="ECO:0000256" key="16">
    <source>
        <dbReference type="ARBA" id="ARBA00023501"/>
    </source>
</evidence>
<dbReference type="PANTHER" id="PTHR43160">
    <property type="entry name" value="ACONITATE HYDRATASE B"/>
    <property type="match status" value="1"/>
</dbReference>
<comment type="pathway">
    <text evidence="4">Organic acid metabolism; propanoate degradation.</text>
</comment>
<keyword evidence="22" id="KW-1185">Reference proteome</keyword>
<feature type="domain" description="Aconitase/3-isopropylmalate dehydratase large subunit alpha/beta/alpha" evidence="18">
    <location>
        <begin position="474"/>
        <end position="816"/>
    </location>
</feature>
<evidence type="ECO:0000259" key="19">
    <source>
        <dbReference type="Pfam" id="PF06434"/>
    </source>
</evidence>
<comment type="similarity">
    <text evidence="5 17">Belongs to the aconitase/IPM isomerase family.</text>
</comment>
<evidence type="ECO:0000256" key="3">
    <source>
        <dbReference type="ARBA" id="ARBA00004717"/>
    </source>
</evidence>
<dbReference type="Gene3D" id="1.25.40.310">
    <property type="entry name" value="Aconitate B, HEAT-like domain"/>
    <property type="match status" value="1"/>
</dbReference>
<dbReference type="RefSeq" id="WP_191727868.1">
    <property type="nucleotide sequence ID" value="NZ_JACSQJ010000001.1"/>
</dbReference>
<evidence type="ECO:0000256" key="8">
    <source>
        <dbReference type="ARBA" id="ARBA00019379"/>
    </source>
</evidence>
<organism evidence="21 22">
    <name type="scientific">Luteimonas colneyensis</name>
    <dbReference type="NCBI Taxonomy" id="2762230"/>
    <lineage>
        <taxon>Bacteria</taxon>
        <taxon>Pseudomonadati</taxon>
        <taxon>Pseudomonadota</taxon>
        <taxon>Gammaproteobacteria</taxon>
        <taxon>Lysobacterales</taxon>
        <taxon>Lysobacteraceae</taxon>
        <taxon>Luteimonas</taxon>
    </lineage>
</organism>
<dbReference type="Proteomes" id="UP000647183">
    <property type="component" value="Unassembled WGS sequence"/>
</dbReference>
<dbReference type="InterPro" id="IPR015933">
    <property type="entry name" value="Aconitase_B_HEAT-like_dom"/>
</dbReference>
<dbReference type="CDD" id="cd01581">
    <property type="entry name" value="AcnB"/>
    <property type="match status" value="1"/>
</dbReference>
<dbReference type="Pfam" id="PF00330">
    <property type="entry name" value="Aconitase"/>
    <property type="match status" value="1"/>
</dbReference>
<dbReference type="InterPro" id="IPR050926">
    <property type="entry name" value="Aconitase/IPM_isomerase"/>
</dbReference>
<evidence type="ECO:0000259" key="20">
    <source>
        <dbReference type="Pfam" id="PF11791"/>
    </source>
</evidence>
<dbReference type="PROSITE" id="PS00450">
    <property type="entry name" value="ACONITASE_1"/>
    <property type="match status" value="1"/>
</dbReference>
<keyword evidence="12" id="KW-0694">RNA-binding</keyword>
<evidence type="ECO:0000256" key="5">
    <source>
        <dbReference type="ARBA" id="ARBA00007185"/>
    </source>
</evidence>
<dbReference type="EC" id="4.2.1.3" evidence="6 17"/>
<evidence type="ECO:0000256" key="13">
    <source>
        <dbReference type="ARBA" id="ARBA00023004"/>
    </source>
</evidence>
<dbReference type="EC" id="4.2.1.99" evidence="7 17"/>
<proteinExistence type="inferred from homology"/>
<evidence type="ECO:0000256" key="14">
    <source>
        <dbReference type="ARBA" id="ARBA00023014"/>
    </source>
</evidence>
<evidence type="ECO:0000256" key="15">
    <source>
        <dbReference type="ARBA" id="ARBA00023239"/>
    </source>
</evidence>
<dbReference type="Gene3D" id="3.40.1060.10">
    <property type="entry name" value="Aconitase, Domain 2"/>
    <property type="match status" value="1"/>
</dbReference>
<evidence type="ECO:0000313" key="21">
    <source>
        <dbReference type="EMBL" id="MBD7986599.1"/>
    </source>
</evidence>
<evidence type="ECO:0000256" key="6">
    <source>
        <dbReference type="ARBA" id="ARBA00012926"/>
    </source>
</evidence>
<feature type="domain" description="Aconitase B swivel" evidence="19">
    <location>
        <begin position="168"/>
        <end position="382"/>
    </location>
</feature>